<dbReference type="InterPro" id="IPR011701">
    <property type="entry name" value="MFS"/>
</dbReference>
<dbReference type="InterPro" id="IPR007130">
    <property type="entry name" value="DAGAT"/>
</dbReference>
<dbReference type="GO" id="GO:0008506">
    <property type="term" value="F:sucrose:proton symporter activity"/>
    <property type="evidence" value="ECO:0007669"/>
    <property type="project" value="TreeGrafter"/>
</dbReference>
<protein>
    <submittedName>
        <fullName evidence="10">Sucrose transport protein SUC4</fullName>
    </submittedName>
</protein>
<feature type="transmembrane region" description="Helical" evidence="9">
    <location>
        <begin position="177"/>
        <end position="194"/>
    </location>
</feature>
<evidence type="ECO:0000256" key="2">
    <source>
        <dbReference type="ARBA" id="ARBA00005420"/>
    </source>
</evidence>
<dbReference type="GO" id="GO:0016020">
    <property type="term" value="C:membrane"/>
    <property type="evidence" value="ECO:0007669"/>
    <property type="project" value="UniProtKB-SubCell"/>
</dbReference>
<comment type="subcellular location">
    <subcellularLocation>
        <location evidence="1">Membrane</location>
        <topology evidence="1">Multi-pass membrane protein</topology>
    </subcellularLocation>
</comment>
<dbReference type="Pfam" id="PF07690">
    <property type="entry name" value="MFS_1"/>
    <property type="match status" value="1"/>
</dbReference>
<keyword evidence="5 9" id="KW-0812">Transmembrane</keyword>
<feature type="transmembrane region" description="Helical" evidence="9">
    <location>
        <begin position="329"/>
        <end position="346"/>
    </location>
</feature>
<proteinExistence type="inferred from homology"/>
<evidence type="ECO:0000313" key="11">
    <source>
        <dbReference type="Proteomes" id="UP000186817"/>
    </source>
</evidence>
<dbReference type="Proteomes" id="UP000186817">
    <property type="component" value="Unassembled WGS sequence"/>
</dbReference>
<reference evidence="10 11" key="1">
    <citation type="submission" date="2016-02" db="EMBL/GenBank/DDBJ databases">
        <title>Genome analysis of coral dinoflagellate symbionts highlights evolutionary adaptations to a symbiotic lifestyle.</title>
        <authorList>
            <person name="Aranda M."/>
            <person name="Li Y."/>
            <person name="Liew Y.J."/>
            <person name="Baumgarten S."/>
            <person name="Simakov O."/>
            <person name="Wilson M."/>
            <person name="Piel J."/>
            <person name="Ashoor H."/>
            <person name="Bougouffa S."/>
            <person name="Bajic V.B."/>
            <person name="Ryu T."/>
            <person name="Ravasi T."/>
            <person name="Bayer T."/>
            <person name="Micklem G."/>
            <person name="Kim H."/>
            <person name="Bhak J."/>
            <person name="Lajeunesse T.C."/>
            <person name="Voolstra C.R."/>
        </authorList>
    </citation>
    <scope>NUCLEOTIDE SEQUENCE [LARGE SCALE GENOMIC DNA]</scope>
    <source>
        <strain evidence="10 11">CCMP2467</strain>
    </source>
</reference>
<evidence type="ECO:0000256" key="7">
    <source>
        <dbReference type="ARBA" id="ARBA00023136"/>
    </source>
</evidence>
<dbReference type="OrthoDB" id="446960at2759"/>
<evidence type="ECO:0000256" key="5">
    <source>
        <dbReference type="ARBA" id="ARBA00022692"/>
    </source>
</evidence>
<sequence length="550" mass="59507">MALDLQGPDSMGSRPRPPFSQRLAAQLAVAMPELGWSVCEPLFMPLLLELEVPDSLLAVCWVISPAAGLVLQPCVGTLSDKYGRRPFILLFGFMAVVGLAVTPLLAELASKAIARPLAIVAFGLADVSHDMLVTPTRAQMNDVFDPDTAESRSAVVGGIAKTFAMLCAILLPRAGAFLTVAVVAFFSTTAQLFWRPEKAALAIQDSLAEVQREDAASERVRTYPAGFWQLWLLQCAGWLSVCTWSFYFTSVWAEIKGARSSKNPGFEPAVREATGYLLLGSFVFLGAGGALSRLSNLCTEWASLFASVLVMMLTLMVLCMAHLNSMLHWLAAALVVFGMPVAYQILANTPFKWLESQPGFDETQRGWLTGIFNTTLAVAQAFTAVLSGPIVAAAGGRLWAAYAAAFLFDVLVLVLVMVMRSPGRQITGLGPKALLLLPAAGSEDAIVPVYVFGEAQLFKQSRILMGFRSWVQRTLGVALVMPYGPWGMPWQKYPDPVRIVVGKPLAMPRIPDPSKADVAEHHSKCVEELGKLFERHKAGAGYPDSSLQIV</sequence>
<gene>
    <name evidence="10" type="primary">SUC4</name>
    <name evidence="10" type="ORF">AK812_SmicGene30128</name>
</gene>
<keyword evidence="7 9" id="KW-0472">Membrane</keyword>
<dbReference type="AlphaFoldDB" id="A0A1Q9D016"/>
<dbReference type="InterPro" id="IPR036259">
    <property type="entry name" value="MFS_trans_sf"/>
</dbReference>
<dbReference type="GO" id="GO:0008374">
    <property type="term" value="F:O-acyltransferase activity"/>
    <property type="evidence" value="ECO:0007669"/>
    <property type="project" value="InterPro"/>
</dbReference>
<dbReference type="SUPFAM" id="SSF103473">
    <property type="entry name" value="MFS general substrate transporter"/>
    <property type="match status" value="1"/>
</dbReference>
<feature type="transmembrane region" description="Helical" evidence="9">
    <location>
        <begin position="304"/>
        <end position="323"/>
    </location>
</feature>
<keyword evidence="8" id="KW-0012">Acyltransferase</keyword>
<feature type="transmembrane region" description="Helical" evidence="9">
    <location>
        <begin position="230"/>
        <end position="253"/>
    </location>
</feature>
<comment type="caution">
    <text evidence="10">The sequence shown here is derived from an EMBL/GenBank/DDBJ whole genome shotgun (WGS) entry which is preliminary data.</text>
</comment>
<keyword evidence="3" id="KW-0813">Transport</keyword>
<evidence type="ECO:0000256" key="6">
    <source>
        <dbReference type="ARBA" id="ARBA00022989"/>
    </source>
</evidence>
<feature type="transmembrane region" description="Helical" evidence="9">
    <location>
        <begin position="398"/>
        <end position="418"/>
    </location>
</feature>
<dbReference type="PANTHER" id="PTHR19432">
    <property type="entry name" value="SUGAR TRANSPORTER"/>
    <property type="match status" value="1"/>
</dbReference>
<accession>A0A1Q9D016</accession>
<evidence type="ECO:0000256" key="3">
    <source>
        <dbReference type="ARBA" id="ARBA00022448"/>
    </source>
</evidence>
<keyword evidence="6 9" id="KW-1133">Transmembrane helix</keyword>
<name>A0A1Q9D016_SYMMI</name>
<evidence type="ECO:0000313" key="10">
    <source>
        <dbReference type="EMBL" id="OLP88519.1"/>
    </source>
</evidence>
<organism evidence="10 11">
    <name type="scientific">Symbiodinium microadriaticum</name>
    <name type="common">Dinoflagellate</name>
    <name type="synonym">Zooxanthella microadriatica</name>
    <dbReference type="NCBI Taxonomy" id="2951"/>
    <lineage>
        <taxon>Eukaryota</taxon>
        <taxon>Sar</taxon>
        <taxon>Alveolata</taxon>
        <taxon>Dinophyceae</taxon>
        <taxon>Suessiales</taxon>
        <taxon>Symbiodiniaceae</taxon>
        <taxon>Symbiodinium</taxon>
    </lineage>
</organism>
<evidence type="ECO:0000256" key="1">
    <source>
        <dbReference type="ARBA" id="ARBA00004141"/>
    </source>
</evidence>
<dbReference type="PANTHER" id="PTHR19432:SF35">
    <property type="entry name" value="SOLUTE CARRIER FAMILY 45 MEMBER 3 ISOFORM X1"/>
    <property type="match status" value="1"/>
</dbReference>
<evidence type="ECO:0000256" key="9">
    <source>
        <dbReference type="SAM" id="Phobius"/>
    </source>
</evidence>
<keyword evidence="4" id="KW-0808">Transferase</keyword>
<dbReference type="EMBL" id="LSRX01000808">
    <property type="protein sequence ID" value="OLP88519.1"/>
    <property type="molecule type" value="Genomic_DNA"/>
</dbReference>
<feature type="transmembrane region" description="Helical" evidence="9">
    <location>
        <begin position="87"/>
        <end position="106"/>
    </location>
</feature>
<evidence type="ECO:0000256" key="8">
    <source>
        <dbReference type="ARBA" id="ARBA00023315"/>
    </source>
</evidence>
<dbReference type="Pfam" id="PF03982">
    <property type="entry name" value="DAGAT"/>
    <property type="match status" value="1"/>
</dbReference>
<comment type="similarity">
    <text evidence="2">Belongs to the diacylglycerol acyltransferase family.</text>
</comment>
<dbReference type="Gene3D" id="1.20.1250.20">
    <property type="entry name" value="MFS general substrate transporter like domains"/>
    <property type="match status" value="1"/>
</dbReference>
<keyword evidence="11" id="KW-1185">Reference proteome</keyword>
<evidence type="ECO:0000256" key="4">
    <source>
        <dbReference type="ARBA" id="ARBA00022679"/>
    </source>
</evidence>
<feature type="transmembrane region" description="Helical" evidence="9">
    <location>
        <begin position="273"/>
        <end position="292"/>
    </location>
</feature>
<feature type="transmembrane region" description="Helical" evidence="9">
    <location>
        <begin position="367"/>
        <end position="392"/>
    </location>
</feature>